<organism evidence="2 3">
    <name type="scientific">Algimonas porphyrae</name>
    <dbReference type="NCBI Taxonomy" id="1128113"/>
    <lineage>
        <taxon>Bacteria</taxon>
        <taxon>Pseudomonadati</taxon>
        <taxon>Pseudomonadota</taxon>
        <taxon>Alphaproteobacteria</taxon>
        <taxon>Maricaulales</taxon>
        <taxon>Robiginitomaculaceae</taxon>
        <taxon>Algimonas</taxon>
    </lineage>
</organism>
<dbReference type="Proteomes" id="UP001161390">
    <property type="component" value="Unassembled WGS sequence"/>
</dbReference>
<evidence type="ECO:0000313" key="2">
    <source>
        <dbReference type="EMBL" id="GLQ21374.1"/>
    </source>
</evidence>
<feature type="compositionally biased region" description="Basic and acidic residues" evidence="1">
    <location>
        <begin position="662"/>
        <end position="674"/>
    </location>
</feature>
<gene>
    <name evidence="2" type="ORF">GCM10007854_23290</name>
</gene>
<dbReference type="RefSeq" id="WP_371398705.1">
    <property type="nucleotide sequence ID" value="NZ_CP163424.1"/>
</dbReference>
<dbReference type="EMBL" id="BSNJ01000005">
    <property type="protein sequence ID" value="GLQ21374.1"/>
    <property type="molecule type" value="Genomic_DNA"/>
</dbReference>
<reference evidence="2" key="1">
    <citation type="journal article" date="2014" name="Int. J. Syst. Evol. Microbiol.">
        <title>Complete genome of a new Firmicutes species belonging to the dominant human colonic microbiota ('Ruminococcus bicirculans') reveals two chromosomes and a selective capacity to utilize plant glucans.</title>
        <authorList>
            <consortium name="NISC Comparative Sequencing Program"/>
            <person name="Wegmann U."/>
            <person name="Louis P."/>
            <person name="Goesmann A."/>
            <person name="Henrissat B."/>
            <person name="Duncan S.H."/>
            <person name="Flint H.J."/>
        </authorList>
    </citation>
    <scope>NUCLEOTIDE SEQUENCE</scope>
    <source>
        <strain evidence="2">NBRC 108216</strain>
    </source>
</reference>
<sequence>MDPVRCARTLILTASLGLLMVPVIALGQAKNCCNTETGDFLSLPKAECDRKPGHISYPPSDPRDAMKAMICFQKSSQQASEQMQQFGVTIPGMPTPGIPMGGAGETPSPADIEDMVTKILSPDTASAETYLCCNTNSGDFSGPLSEAACLENGSAHVPDTPDNLADTQVCRAQSGGGGGGVWSIEDYEDNIDNGGMENWRDQNRPDNFSTFAPAPELTAGKPVQFQVAFRDPDAHTGQYSLRLKNADILPQLPPEAAGPVAAIMGSANLMMPAGVMSCKEPCPAEQVDPNVGNSQAAAVDIFGALDADDIKSHVCGAYKGYIGGQDGLNITTTVFQGADIIGQAEKTFIRNSADWIEFAIPIMTVPGKTLPSRGKVGMSARFQNRAGLMAGAGSSPLSEAKVDSLHFCEPMGITAYHPEVIALNTDSKIQDDEEERLGVQTFVNLDNDDGDAYYDHEDDKVDGDNELVRLKLFLPKESYGQVRLNASRYDKKRYLLWADAVKSEPFEDVNDDFDVATLLSDVSEDGEFMQRNIWVEALKPSDQARDVEFEFIYVNERAGNAEFTDKIAFTALSIEDIQFKGRGNSVNDDDTLDPEPNFELDDGEGNLRIFPGRRWAGSKPEDEPRNIVDVEVTLNVAPVRPVPFYFRSIDVDDPSAWDDEVDRLSDSKDNRGTEPNRWGGFTQTDKAHLELEFDAITKSFEFQTTMQPGDNFRIVGGGDIMTLMALENRDGDIPEYDLTHLLWIYDPDVMKAGDDPEKLRIPEHDNYVSDVLNVWRKLYIELDTMANVTNNERLDAQIVDIVSARDYETRDADGNITSSYPQQTVVLDVNLYDRLPTESQSGRAGYKNNFSPGVLAVYGINYTVTGSTAYSLGGDRITVALLPGKPRLVSADKGKSVSLADDDTLANGDPLPAMELSLMKEAFEPAYVLPLWDSTDVPNATKTIPFMLHLKSDQTSYLRTVIRKGFDGWVYHDEADFWLVYLLHAYQGKLDEDGDGEVGVSGLSGIADSTSCVGDNGFGAIIFYESGRETGRNYTSAGFGTGWQLKDAAVHEVAHLFSAVHEDGGVMGYDKTKTESFEPVTLDKIRSCQHP</sequence>
<keyword evidence="3" id="KW-1185">Reference proteome</keyword>
<protein>
    <submittedName>
        <fullName evidence="2">Uncharacterized protein</fullName>
    </submittedName>
</protein>
<feature type="region of interest" description="Disordered" evidence="1">
    <location>
        <begin position="659"/>
        <end position="681"/>
    </location>
</feature>
<proteinExistence type="predicted"/>
<comment type="caution">
    <text evidence="2">The sequence shown here is derived from an EMBL/GenBank/DDBJ whole genome shotgun (WGS) entry which is preliminary data.</text>
</comment>
<reference evidence="2" key="2">
    <citation type="submission" date="2023-01" db="EMBL/GenBank/DDBJ databases">
        <title>Draft genome sequence of Algimonas porphyrae strain NBRC 108216.</title>
        <authorList>
            <person name="Sun Q."/>
            <person name="Mori K."/>
        </authorList>
    </citation>
    <scope>NUCLEOTIDE SEQUENCE</scope>
    <source>
        <strain evidence="2">NBRC 108216</strain>
    </source>
</reference>
<accession>A0ABQ5V3S9</accession>
<evidence type="ECO:0000256" key="1">
    <source>
        <dbReference type="SAM" id="MobiDB-lite"/>
    </source>
</evidence>
<evidence type="ECO:0000313" key="3">
    <source>
        <dbReference type="Proteomes" id="UP001161390"/>
    </source>
</evidence>
<name>A0ABQ5V3S9_9PROT</name>